<dbReference type="GO" id="GO:0051026">
    <property type="term" value="P:chiasma assembly"/>
    <property type="evidence" value="ECO:0007669"/>
    <property type="project" value="TreeGrafter"/>
</dbReference>
<dbReference type="PANTHER" id="PTHR11361:SF20">
    <property type="entry name" value="MUTS PROTEIN HOMOLOG 5"/>
    <property type="match status" value="1"/>
</dbReference>
<dbReference type="SUPFAM" id="SSF48334">
    <property type="entry name" value="DNA repair protein MutS, domain III"/>
    <property type="match status" value="1"/>
</dbReference>
<dbReference type="Pfam" id="PF02145">
    <property type="entry name" value="Rap_GAP"/>
    <property type="match status" value="1"/>
</dbReference>
<dbReference type="InterPro" id="IPR017261">
    <property type="entry name" value="DNA_mismatch_repair_MutS/MSH"/>
</dbReference>
<evidence type="ECO:0000256" key="1">
    <source>
        <dbReference type="ARBA" id="ARBA00006271"/>
    </source>
</evidence>
<dbReference type="PROSITE" id="PS00486">
    <property type="entry name" value="DNA_MISMATCH_REPAIR_2"/>
    <property type="match status" value="1"/>
</dbReference>
<dbReference type="GO" id="GO:0005524">
    <property type="term" value="F:ATP binding"/>
    <property type="evidence" value="ECO:0007669"/>
    <property type="project" value="UniProtKB-KW"/>
</dbReference>
<evidence type="ECO:0000256" key="2">
    <source>
        <dbReference type="ARBA" id="ARBA00022468"/>
    </source>
</evidence>
<dbReference type="GO" id="GO:0051056">
    <property type="term" value="P:regulation of small GTPase mediated signal transduction"/>
    <property type="evidence" value="ECO:0007669"/>
    <property type="project" value="InterPro"/>
</dbReference>
<dbReference type="PANTHER" id="PTHR11361">
    <property type="entry name" value="DNA MISMATCH REPAIR PROTEIN MUTS FAMILY MEMBER"/>
    <property type="match status" value="1"/>
</dbReference>
<dbReference type="SUPFAM" id="SSF52540">
    <property type="entry name" value="P-loop containing nucleoside triphosphate hydrolases"/>
    <property type="match status" value="1"/>
</dbReference>
<keyword evidence="8" id="KW-1185">Reference proteome</keyword>
<organism evidence="7 8">
    <name type="scientific">Coemansia biformis</name>
    <dbReference type="NCBI Taxonomy" id="1286918"/>
    <lineage>
        <taxon>Eukaryota</taxon>
        <taxon>Fungi</taxon>
        <taxon>Fungi incertae sedis</taxon>
        <taxon>Zoopagomycota</taxon>
        <taxon>Kickxellomycotina</taxon>
        <taxon>Kickxellomycetes</taxon>
        <taxon>Kickxellales</taxon>
        <taxon>Kickxellaceae</taxon>
        <taxon>Coemansia</taxon>
    </lineage>
</organism>
<dbReference type="Gene3D" id="3.40.50.300">
    <property type="entry name" value="P-loop containing nucleotide triphosphate hydrolases"/>
    <property type="match status" value="1"/>
</dbReference>
<dbReference type="GO" id="GO:0030983">
    <property type="term" value="F:mismatched DNA binding"/>
    <property type="evidence" value="ECO:0007669"/>
    <property type="project" value="InterPro"/>
</dbReference>
<dbReference type="EMBL" id="JANBOI010000005">
    <property type="protein sequence ID" value="KAJ1736015.1"/>
    <property type="molecule type" value="Genomic_DNA"/>
</dbReference>
<dbReference type="SMART" id="SM00533">
    <property type="entry name" value="MUTSd"/>
    <property type="match status" value="1"/>
</dbReference>
<keyword evidence="3" id="KW-0547">Nucleotide-binding</keyword>
<dbReference type="Gene3D" id="1.10.1420.10">
    <property type="match status" value="1"/>
</dbReference>
<evidence type="ECO:0000256" key="4">
    <source>
        <dbReference type="ARBA" id="ARBA00022840"/>
    </source>
</evidence>
<keyword evidence="4" id="KW-0067">ATP-binding</keyword>
<dbReference type="InterPro" id="IPR036187">
    <property type="entry name" value="DNA_mismatch_repair_MutS_sf"/>
</dbReference>
<gene>
    <name evidence="7" type="ORF">LPJ61_000232</name>
</gene>
<sequence length="799" mass="87127">MSAALCREIRSLDQIHARETIKMALFYVGPGQWSEAEILSNTRADTSLSYCNFVQSLGWAVDLATFSRYTGKLERDGSDGSTCPYFADEGVEVVFHESTSMPTSVGDPRQLNKTLAAVQVMDREFGAAIFDELTKRISVVAADDGSSIDSSLQAFLRQVMPSAVLYSQSGRAANTTKLALSEAVDEDEFEFALGEQRITRANGAAADSARHSLPADILISQEFIHSHRASVGCAGALLQYLETKCTSKSQGIAVVAWRLKSFMKVDPDTLSYLQIVDERRHPNMHSQSKYCEATSLFTLLDKTKSTAGREMLRRWVLCPLQMLPELLERQDAIAALSADSLSATLKDIRQVLSRARPVRAACLRIRSELHLADLESLVQFSYAIVKLHRLVASMGPMPKLIREVSIYAFLALDQSVFVELGCMIIDTVDFDASRTEERPVVAANVNSGVDHLRDTFEHLDDVLAIASATMEEATGVPVVAVYFPQLGFLSSIDTSRFLCPPGAEPCLDGWALKFQSDKQRYYKNSITDALDASPGDVFSQLHDAEAEVLLELQNKIRVRSLDVAHAAELAAQIDCLQSLAGVATLHGYCRPQIGDGGCYHIVQGRHPIVESLSAKDFIPNDVHLPGPQCAHEYSHAEQARRTLVIVGPNASGKSVLARQTALAVYMAHIGSYVPATHAVIGLTDRIAAMGRASESLSRRQSALSTDLRAVSTILEHAGPDSLVVLDEFGRGTSPIDGIGLLSGALELLALGPNGQPASLVVTHFHEIAGIQRIKAVWRKARIRSMRFKEGSAGPVYLFK</sequence>
<name>A0A9W7YH44_9FUNG</name>
<dbReference type="GO" id="GO:0006298">
    <property type="term" value="P:mismatch repair"/>
    <property type="evidence" value="ECO:0007669"/>
    <property type="project" value="InterPro"/>
</dbReference>
<feature type="domain" description="Rap-GAP" evidence="6">
    <location>
        <begin position="9"/>
        <end position="255"/>
    </location>
</feature>
<dbReference type="PROSITE" id="PS50085">
    <property type="entry name" value="RAPGAP"/>
    <property type="match status" value="1"/>
</dbReference>
<dbReference type="OrthoDB" id="29596at2759"/>
<dbReference type="InterPro" id="IPR000331">
    <property type="entry name" value="Rap/Ran_GAP_dom"/>
</dbReference>
<dbReference type="InterPro" id="IPR027417">
    <property type="entry name" value="P-loop_NTPase"/>
</dbReference>
<dbReference type="SUPFAM" id="SSF111347">
    <property type="entry name" value="Rap/Ran-GAP"/>
    <property type="match status" value="1"/>
</dbReference>
<dbReference type="Gene3D" id="3.40.50.11210">
    <property type="entry name" value="Rap/Ran-GAP"/>
    <property type="match status" value="1"/>
</dbReference>
<keyword evidence="5" id="KW-0238">DNA-binding</keyword>
<evidence type="ECO:0000256" key="5">
    <source>
        <dbReference type="ARBA" id="ARBA00023125"/>
    </source>
</evidence>
<dbReference type="Proteomes" id="UP001143981">
    <property type="component" value="Unassembled WGS sequence"/>
</dbReference>
<reference evidence="7" key="1">
    <citation type="submission" date="2022-07" db="EMBL/GenBank/DDBJ databases">
        <title>Phylogenomic reconstructions and comparative analyses of Kickxellomycotina fungi.</title>
        <authorList>
            <person name="Reynolds N.K."/>
            <person name="Stajich J.E."/>
            <person name="Barry K."/>
            <person name="Grigoriev I.V."/>
            <person name="Crous P."/>
            <person name="Smith M.E."/>
        </authorList>
    </citation>
    <scope>NUCLEOTIDE SEQUENCE</scope>
    <source>
        <strain evidence="7">BCRC 34381</strain>
    </source>
</reference>
<dbReference type="GO" id="GO:0005096">
    <property type="term" value="F:GTPase activator activity"/>
    <property type="evidence" value="ECO:0007669"/>
    <property type="project" value="UniProtKB-KW"/>
</dbReference>
<dbReference type="SMART" id="SM00534">
    <property type="entry name" value="MUTSac"/>
    <property type="match status" value="1"/>
</dbReference>
<dbReference type="InterPro" id="IPR007696">
    <property type="entry name" value="DNA_mismatch_repair_MutS_core"/>
</dbReference>
<dbReference type="GO" id="GO:0005634">
    <property type="term" value="C:nucleus"/>
    <property type="evidence" value="ECO:0007669"/>
    <property type="project" value="TreeGrafter"/>
</dbReference>
<dbReference type="Pfam" id="PF05192">
    <property type="entry name" value="MutS_III"/>
    <property type="match status" value="1"/>
</dbReference>
<comment type="similarity">
    <text evidence="1">Belongs to the DNA mismatch repair MutS family.</text>
</comment>
<comment type="caution">
    <text evidence="7">The sequence shown here is derived from an EMBL/GenBank/DDBJ whole genome shotgun (WGS) entry which is preliminary data.</text>
</comment>
<dbReference type="InterPro" id="IPR035974">
    <property type="entry name" value="Rap/Ran-GAP_sf"/>
</dbReference>
<dbReference type="GO" id="GO:0140664">
    <property type="term" value="F:ATP-dependent DNA damage sensor activity"/>
    <property type="evidence" value="ECO:0007669"/>
    <property type="project" value="InterPro"/>
</dbReference>
<accession>A0A9W7YH44</accession>
<keyword evidence="2" id="KW-0343">GTPase activation</keyword>
<evidence type="ECO:0000259" key="6">
    <source>
        <dbReference type="PROSITE" id="PS50085"/>
    </source>
</evidence>
<dbReference type="PIRSF" id="PIRSF037677">
    <property type="entry name" value="DNA_mis_repair_Msh6"/>
    <property type="match status" value="1"/>
</dbReference>
<dbReference type="InterPro" id="IPR045076">
    <property type="entry name" value="MutS"/>
</dbReference>
<evidence type="ECO:0000313" key="7">
    <source>
        <dbReference type="EMBL" id="KAJ1736015.1"/>
    </source>
</evidence>
<dbReference type="AlphaFoldDB" id="A0A9W7YH44"/>
<protein>
    <recommendedName>
        <fullName evidence="6">Rap-GAP domain-containing protein</fullName>
    </recommendedName>
</protein>
<dbReference type="InterPro" id="IPR000432">
    <property type="entry name" value="DNA_mismatch_repair_MutS_C"/>
</dbReference>
<dbReference type="Pfam" id="PF00488">
    <property type="entry name" value="MutS_V"/>
    <property type="match status" value="1"/>
</dbReference>
<proteinExistence type="inferred from homology"/>
<evidence type="ECO:0000256" key="3">
    <source>
        <dbReference type="ARBA" id="ARBA00022741"/>
    </source>
</evidence>
<evidence type="ECO:0000313" key="8">
    <source>
        <dbReference type="Proteomes" id="UP001143981"/>
    </source>
</evidence>